<name>A0A6C0H7E9_9ZZZZ</name>
<feature type="compositionally biased region" description="Polar residues" evidence="1">
    <location>
        <begin position="1"/>
        <end position="11"/>
    </location>
</feature>
<proteinExistence type="predicted"/>
<feature type="region of interest" description="Disordered" evidence="1">
    <location>
        <begin position="1"/>
        <end position="28"/>
    </location>
</feature>
<evidence type="ECO:0008006" key="3">
    <source>
        <dbReference type="Google" id="ProtNLM"/>
    </source>
</evidence>
<organism evidence="2">
    <name type="scientific">viral metagenome</name>
    <dbReference type="NCBI Taxonomy" id="1070528"/>
    <lineage>
        <taxon>unclassified sequences</taxon>
        <taxon>metagenomes</taxon>
        <taxon>organismal metagenomes</taxon>
    </lineage>
</organism>
<evidence type="ECO:0000313" key="2">
    <source>
        <dbReference type="EMBL" id="QHT76317.1"/>
    </source>
</evidence>
<dbReference type="AlphaFoldDB" id="A0A6C0H7E9"/>
<dbReference type="CDD" id="cd06464">
    <property type="entry name" value="ACD_sHsps-like"/>
    <property type="match status" value="1"/>
</dbReference>
<protein>
    <recommendedName>
        <fullName evidence="3">SHSP domain-containing protein</fullName>
    </recommendedName>
</protein>
<accession>A0A6C0H7E9</accession>
<sequence length="176" mass="20763">MSSNNVNTQDNGDGFQKVQRRRRGQESDKVFQLQQQIKNLQRRYNSARTDLLKTDDTFIVRMELPATSFKWELKEDQILLVSQQKVQEEYEGAKEVYRECRYGQNIRRVKLLGKVKPEPISESYNNGVWVIRFARLNNLPENVPVFEQSHHEQPTLEIDFEKLTLGDISKSWADEM</sequence>
<dbReference type="Gene3D" id="2.60.40.790">
    <property type="match status" value="1"/>
</dbReference>
<dbReference type="InterPro" id="IPR008978">
    <property type="entry name" value="HSP20-like_chaperone"/>
</dbReference>
<dbReference type="SUPFAM" id="SSF49764">
    <property type="entry name" value="HSP20-like chaperones"/>
    <property type="match status" value="1"/>
</dbReference>
<dbReference type="EMBL" id="MN739894">
    <property type="protein sequence ID" value="QHT76317.1"/>
    <property type="molecule type" value="Genomic_DNA"/>
</dbReference>
<evidence type="ECO:0000256" key="1">
    <source>
        <dbReference type="SAM" id="MobiDB-lite"/>
    </source>
</evidence>
<reference evidence="2" key="1">
    <citation type="journal article" date="2020" name="Nature">
        <title>Giant virus diversity and host interactions through global metagenomics.</title>
        <authorList>
            <person name="Schulz F."/>
            <person name="Roux S."/>
            <person name="Paez-Espino D."/>
            <person name="Jungbluth S."/>
            <person name="Walsh D.A."/>
            <person name="Denef V.J."/>
            <person name="McMahon K.D."/>
            <person name="Konstantinidis K.T."/>
            <person name="Eloe-Fadrosh E.A."/>
            <person name="Kyrpides N.C."/>
            <person name="Woyke T."/>
        </authorList>
    </citation>
    <scope>NUCLEOTIDE SEQUENCE</scope>
    <source>
        <strain evidence="2">GVMAG-M-3300023179-73</strain>
    </source>
</reference>